<reference evidence="2" key="1">
    <citation type="journal article" date="2024" name="Proc. Natl. Acad. Sci. U.S.A.">
        <title>Extraordinary preservation of gene collinearity over three hundred million years revealed in homosporous lycophytes.</title>
        <authorList>
            <person name="Li C."/>
            <person name="Wickell D."/>
            <person name="Kuo L.Y."/>
            <person name="Chen X."/>
            <person name="Nie B."/>
            <person name="Liao X."/>
            <person name="Peng D."/>
            <person name="Ji J."/>
            <person name="Jenkins J."/>
            <person name="Williams M."/>
            <person name="Shu S."/>
            <person name="Plott C."/>
            <person name="Barry K."/>
            <person name="Rajasekar S."/>
            <person name="Grimwood J."/>
            <person name="Han X."/>
            <person name="Sun S."/>
            <person name="Hou Z."/>
            <person name="He W."/>
            <person name="Dai G."/>
            <person name="Sun C."/>
            <person name="Schmutz J."/>
            <person name="Leebens-Mack J.H."/>
            <person name="Li F.W."/>
            <person name="Wang L."/>
        </authorList>
    </citation>
    <scope>NUCLEOTIDE SEQUENCE [LARGE SCALE GENOMIC DNA]</scope>
    <source>
        <strain evidence="2">cv. PW_Plant_1</strain>
    </source>
</reference>
<accession>A0ACC2CAT0</accession>
<evidence type="ECO:0000313" key="1">
    <source>
        <dbReference type="EMBL" id="KAJ7539131.1"/>
    </source>
</evidence>
<proteinExistence type="predicted"/>
<organism evidence="1 2">
    <name type="scientific">Diphasiastrum complanatum</name>
    <name type="common">Issler's clubmoss</name>
    <name type="synonym">Lycopodium complanatum</name>
    <dbReference type="NCBI Taxonomy" id="34168"/>
    <lineage>
        <taxon>Eukaryota</taxon>
        <taxon>Viridiplantae</taxon>
        <taxon>Streptophyta</taxon>
        <taxon>Embryophyta</taxon>
        <taxon>Tracheophyta</taxon>
        <taxon>Lycopodiopsida</taxon>
        <taxon>Lycopodiales</taxon>
        <taxon>Lycopodiaceae</taxon>
        <taxon>Lycopodioideae</taxon>
        <taxon>Diphasiastrum</taxon>
    </lineage>
</organism>
<dbReference type="Proteomes" id="UP001162992">
    <property type="component" value="Chromosome 11"/>
</dbReference>
<comment type="caution">
    <text evidence="1">The sequence shown here is derived from an EMBL/GenBank/DDBJ whole genome shotgun (WGS) entry which is preliminary data.</text>
</comment>
<name>A0ACC2CAT0_DIPCM</name>
<gene>
    <name evidence="1" type="ORF">O6H91_11G077700</name>
</gene>
<protein>
    <submittedName>
        <fullName evidence="1">Uncharacterized protein</fullName>
    </submittedName>
</protein>
<sequence length="1041" mass="115526">MCQASSKKTMKCRTDAIAVGTGKGFQGSTIARSNYQLGPGRLPAKWWVQASAPPAICPSAPNMQNQRVAKRWHLRLLVLWVLAGISVSIWVFYSMNADIVKRRRERLLNMCEERAWMLQDQFVSSLNHVRALTALVTTFHLGKQPSALDQDTFAVYAARTSFERPLMTGVAYAIRVLHSQREQFEREQGWVIKKMHSNELQPAQDEYAPTVLTQDTLSHLASLDLMSGEEDHENILRARASGKGALTSPFRLLESNHLGVVLTFTVYTTDLPPDASPEERINKTAGYMGGAFDFESLVENLLRQLAESQAIIVNVYDITNKSNPLVMYGLNTSIGTTVSHISKLEFGDPLRKHEMRCRFYKQPPVPWSAITTSTGILVIVLLIGHILYAAVNRIEKVEEDYRKMEELKLLAESADVARSQFLATVSHEIRTPMNGVLGMLQMLMDTDLDATQCDYARTAHESGKQLIKLINEMLDQAKIESGRMELENIPFDLRIILDDILSLFSAEIKDRGIELAVFVSEKVPAVLVGDPVRLHQIITNLVGNSVKFTDRGHIFICVHLVDDENRVDVPNSQACTEQSVEVEEEESWNSCNTLSGLEAADKKMSWETFKLSLMHGSSEPTSSCLETSDTVNLLFSVEDTGVGIPYQAQERVFMPFMQADSSTSRNYGGTGIGLSISKCLVELMRGEMTFVSKPSVGTTFRFGLPLKKGDPSMFKSHAEANWRHPQNAPLPTKFKGKKALVVDGRPVRSQVTRYHLQRLGIFVEIICSNECCSAVSRVIARCETTNSSSSGATGNIDMVLIDKDAWGPNTGVDFPDSLKKQTDAGLNGLLTAPKLILLAMSLNDEEACKAQKAGFKDIVVKPLRASNIALCLQVALGFGNHRLKVRELTEGPGSMHNLLSGKHILVVDDNRVNRRVAEGALVKFGAHVECAESGREAIAKLQLPHKFDACFMDVQMPEMDGFEATRRIRKAEIAAAERLPRNGEVKNGKHTYRVPILAMTADVIQATPEECARCGMDGYVSKPFEEEQLYKAVAIFFEAAH</sequence>
<evidence type="ECO:0000313" key="2">
    <source>
        <dbReference type="Proteomes" id="UP001162992"/>
    </source>
</evidence>
<dbReference type="EMBL" id="CM055102">
    <property type="protein sequence ID" value="KAJ7539131.1"/>
    <property type="molecule type" value="Genomic_DNA"/>
</dbReference>
<keyword evidence="2" id="KW-1185">Reference proteome</keyword>